<feature type="binding site" evidence="11">
    <location>
        <position position="91"/>
    </location>
    <ligand>
        <name>substrate</name>
    </ligand>
</feature>
<comment type="function">
    <text evidence="11">Catalyzes the specific phosphorylation of the 3-hydroxyl group of shikimic acid using ATP as a cosubstrate.</text>
</comment>
<evidence type="ECO:0000256" key="10">
    <source>
        <dbReference type="ARBA" id="ARBA00048567"/>
    </source>
</evidence>
<evidence type="ECO:0000256" key="11">
    <source>
        <dbReference type="HAMAP-Rule" id="MF_00109"/>
    </source>
</evidence>
<protein>
    <recommendedName>
        <fullName evidence="3 11">Shikimate kinase</fullName>
        <shortName evidence="11">SK</shortName>
        <ecNumber evidence="3 11">2.7.1.71</ecNumber>
    </recommendedName>
</protein>
<keyword evidence="6 11" id="KW-0547">Nucleotide-binding</keyword>
<keyword evidence="5 11" id="KW-0808">Transferase</keyword>
<comment type="similarity">
    <text evidence="2 11">Belongs to the shikimate kinase family.</text>
</comment>
<comment type="caution">
    <text evidence="12">The sequence shown here is derived from an EMBL/GenBank/DDBJ whole genome shotgun (WGS) entry which is preliminary data.</text>
</comment>
<keyword evidence="11" id="KW-0963">Cytoplasm</keyword>
<comment type="cofactor">
    <cofactor evidence="11">
        <name>Mg(2+)</name>
        <dbReference type="ChEBI" id="CHEBI:18420"/>
    </cofactor>
    <text evidence="11">Binds 1 Mg(2+) ion per subunit.</text>
</comment>
<keyword evidence="8 11" id="KW-0067">ATP-binding</keyword>
<dbReference type="CDD" id="cd00464">
    <property type="entry name" value="SK"/>
    <property type="match status" value="1"/>
</dbReference>
<dbReference type="PROSITE" id="PS01128">
    <property type="entry name" value="SHIKIMATE_KINASE"/>
    <property type="match status" value="1"/>
</dbReference>
<dbReference type="GO" id="GO:0016301">
    <property type="term" value="F:kinase activity"/>
    <property type="evidence" value="ECO:0007669"/>
    <property type="project" value="UniProtKB-KW"/>
</dbReference>
<dbReference type="PANTHER" id="PTHR21087">
    <property type="entry name" value="SHIKIMATE KINASE"/>
    <property type="match status" value="1"/>
</dbReference>
<evidence type="ECO:0000256" key="1">
    <source>
        <dbReference type="ARBA" id="ARBA00004842"/>
    </source>
</evidence>
<keyword evidence="4 11" id="KW-0028">Amino-acid biosynthesis</keyword>
<dbReference type="InterPro" id="IPR023000">
    <property type="entry name" value="Shikimate_kinase_CS"/>
</dbReference>
<evidence type="ECO:0000256" key="4">
    <source>
        <dbReference type="ARBA" id="ARBA00022605"/>
    </source>
</evidence>
<accession>A0ABX0F7Q1</accession>
<comment type="subcellular location">
    <subcellularLocation>
        <location evidence="11">Cytoplasm</location>
    </subcellularLocation>
</comment>
<dbReference type="EMBL" id="JAAFGS010000006">
    <property type="protein sequence ID" value="NGZ76986.1"/>
    <property type="molecule type" value="Genomic_DNA"/>
</dbReference>
<evidence type="ECO:0000256" key="9">
    <source>
        <dbReference type="ARBA" id="ARBA00023141"/>
    </source>
</evidence>
<organism evidence="12 13">
    <name type="scientific">Saccharibacillus alkalitolerans</name>
    <dbReference type="NCBI Taxonomy" id="2705290"/>
    <lineage>
        <taxon>Bacteria</taxon>
        <taxon>Bacillati</taxon>
        <taxon>Bacillota</taxon>
        <taxon>Bacilli</taxon>
        <taxon>Bacillales</taxon>
        <taxon>Paenibacillaceae</taxon>
        <taxon>Saccharibacillus</taxon>
    </lineage>
</organism>
<dbReference type="PANTHER" id="PTHR21087:SF16">
    <property type="entry name" value="SHIKIMATE KINASE 1, CHLOROPLASTIC"/>
    <property type="match status" value="1"/>
</dbReference>
<comment type="pathway">
    <text evidence="1 11">Metabolic intermediate biosynthesis; chorismate biosynthesis; chorismate from D-erythrose 4-phosphate and phosphoenolpyruvate: step 5/7.</text>
</comment>
<evidence type="ECO:0000313" key="13">
    <source>
        <dbReference type="Proteomes" id="UP000800303"/>
    </source>
</evidence>
<feature type="binding site" evidence="11">
    <location>
        <position position="148"/>
    </location>
    <ligand>
        <name>substrate</name>
    </ligand>
</feature>
<reference evidence="12 13" key="1">
    <citation type="submission" date="2020-01" db="EMBL/GenBank/DDBJ databases">
        <title>Polyphasic characterisation and genomic insights into a novel alkali tolerant bacterium VR-M41.</title>
        <authorList>
            <person name="Vemuluri V.R."/>
        </authorList>
    </citation>
    <scope>NUCLEOTIDE SEQUENCE [LARGE SCALE GENOMIC DNA]</scope>
    <source>
        <strain evidence="12 13">VR-M41</strain>
    </source>
</reference>
<sequence>MMTKSIQVPLNQKNIILIGFMGAGKTTIGQLLAEKLGREFLDADQEIERRHGMPVTEIFKSMGEPVFRQMEKEYLVELCRTSREKVVSLGGGSFMQDEIRNACLDSGIVYHLDLDWESWLKRFEALIDTRPILQSKSLEEVRALFDSRKLIYADNHYTVAVDQLSPEEIAENMARQIREGRERE</sequence>
<feature type="binding site" evidence="11">
    <location>
        <position position="68"/>
    </location>
    <ligand>
        <name>substrate</name>
    </ligand>
</feature>
<dbReference type="Pfam" id="PF01202">
    <property type="entry name" value="SKI"/>
    <property type="match status" value="1"/>
</dbReference>
<comment type="catalytic activity">
    <reaction evidence="10 11">
        <text>shikimate + ATP = 3-phosphoshikimate + ADP + H(+)</text>
        <dbReference type="Rhea" id="RHEA:13121"/>
        <dbReference type="ChEBI" id="CHEBI:15378"/>
        <dbReference type="ChEBI" id="CHEBI:30616"/>
        <dbReference type="ChEBI" id="CHEBI:36208"/>
        <dbReference type="ChEBI" id="CHEBI:145989"/>
        <dbReference type="ChEBI" id="CHEBI:456216"/>
        <dbReference type="EC" id="2.7.1.71"/>
    </reaction>
</comment>
<evidence type="ECO:0000256" key="8">
    <source>
        <dbReference type="ARBA" id="ARBA00022840"/>
    </source>
</evidence>
<dbReference type="PRINTS" id="PR01100">
    <property type="entry name" value="SHIKIMTKNASE"/>
</dbReference>
<evidence type="ECO:0000256" key="7">
    <source>
        <dbReference type="ARBA" id="ARBA00022777"/>
    </source>
</evidence>
<evidence type="ECO:0000256" key="6">
    <source>
        <dbReference type="ARBA" id="ARBA00022741"/>
    </source>
</evidence>
<keyword evidence="7 11" id="KW-0418">Kinase</keyword>
<evidence type="ECO:0000256" key="2">
    <source>
        <dbReference type="ARBA" id="ARBA00006997"/>
    </source>
</evidence>
<keyword evidence="9 11" id="KW-0057">Aromatic amino acid biosynthesis</keyword>
<keyword evidence="11" id="KW-0460">Magnesium</keyword>
<feature type="binding site" evidence="11">
    <location>
        <position position="44"/>
    </location>
    <ligand>
        <name>substrate</name>
    </ligand>
</feature>
<comment type="subunit">
    <text evidence="11">Monomer.</text>
</comment>
<dbReference type="InterPro" id="IPR031322">
    <property type="entry name" value="Shikimate/glucono_kinase"/>
</dbReference>
<comment type="caution">
    <text evidence="11">Lacks conserved residue(s) required for the propagation of feature annotation.</text>
</comment>
<evidence type="ECO:0000256" key="3">
    <source>
        <dbReference type="ARBA" id="ARBA00012154"/>
    </source>
</evidence>
<gene>
    <name evidence="11" type="primary">aroK</name>
    <name evidence="12" type="ORF">GYN08_16895</name>
</gene>
<name>A0ABX0F7Q1_9BACL</name>
<evidence type="ECO:0000313" key="12">
    <source>
        <dbReference type="EMBL" id="NGZ76986.1"/>
    </source>
</evidence>
<dbReference type="HAMAP" id="MF_00109">
    <property type="entry name" value="Shikimate_kinase"/>
    <property type="match status" value="1"/>
</dbReference>
<dbReference type="SUPFAM" id="SSF52540">
    <property type="entry name" value="P-loop containing nucleoside triphosphate hydrolases"/>
    <property type="match status" value="1"/>
</dbReference>
<feature type="binding site" evidence="11">
    <location>
        <position position="130"/>
    </location>
    <ligand>
        <name>ATP</name>
        <dbReference type="ChEBI" id="CHEBI:30616"/>
    </ligand>
</feature>
<proteinExistence type="inferred from homology"/>
<dbReference type="EC" id="2.7.1.71" evidence="3 11"/>
<dbReference type="InterPro" id="IPR000623">
    <property type="entry name" value="Shikimate_kinase/TSH1"/>
</dbReference>
<keyword evidence="13" id="KW-1185">Reference proteome</keyword>
<feature type="binding site" evidence="11">
    <location>
        <begin position="22"/>
        <end position="27"/>
    </location>
    <ligand>
        <name>ATP</name>
        <dbReference type="ChEBI" id="CHEBI:30616"/>
    </ligand>
</feature>
<dbReference type="InterPro" id="IPR027417">
    <property type="entry name" value="P-loop_NTPase"/>
</dbReference>
<keyword evidence="11" id="KW-0479">Metal-binding</keyword>
<dbReference type="Proteomes" id="UP000800303">
    <property type="component" value="Unassembled WGS sequence"/>
</dbReference>
<feature type="binding site" evidence="11">
    <location>
        <position position="26"/>
    </location>
    <ligand>
        <name>Mg(2+)</name>
        <dbReference type="ChEBI" id="CHEBI:18420"/>
    </ligand>
</feature>
<dbReference type="Gene3D" id="3.40.50.300">
    <property type="entry name" value="P-loop containing nucleotide triphosphate hydrolases"/>
    <property type="match status" value="1"/>
</dbReference>
<evidence type="ECO:0000256" key="5">
    <source>
        <dbReference type="ARBA" id="ARBA00022679"/>
    </source>
</evidence>